<comment type="subcellular location">
    <subcellularLocation>
        <location evidence="2">Membrane</location>
    </subcellularLocation>
</comment>
<dbReference type="SMART" id="SM00165">
    <property type="entry name" value="UBA"/>
    <property type="match status" value="1"/>
</dbReference>
<evidence type="ECO:0000256" key="14">
    <source>
        <dbReference type="ARBA" id="ARBA00022833"/>
    </source>
</evidence>
<dbReference type="InterPro" id="IPR001611">
    <property type="entry name" value="Leu-rich_rpt"/>
</dbReference>
<dbReference type="FunFam" id="1.10.8.10:FF:000103">
    <property type="entry name" value="Ubiquitin carboxyl-terminal hydrolase"/>
    <property type="match status" value="1"/>
</dbReference>
<keyword evidence="6" id="KW-0645">Protease</keyword>
<dbReference type="SUPFAM" id="SSF56112">
    <property type="entry name" value="Protein kinase-like (PK-like)"/>
    <property type="match status" value="1"/>
</dbReference>
<keyword evidence="15" id="KW-1133">Transmembrane helix</keyword>
<evidence type="ECO:0000256" key="13">
    <source>
        <dbReference type="ARBA" id="ARBA00022807"/>
    </source>
</evidence>
<evidence type="ECO:0000256" key="3">
    <source>
        <dbReference type="ARBA" id="ARBA00009085"/>
    </source>
</evidence>
<keyword evidence="9" id="KW-0677">Repeat</keyword>
<feature type="domain" description="Protein kinase" evidence="17">
    <location>
        <begin position="42"/>
        <end position="252"/>
    </location>
</feature>
<feature type="domain" description="UBA" evidence="18">
    <location>
        <begin position="163"/>
        <end position="204"/>
    </location>
</feature>
<keyword evidence="8" id="KW-0479">Metal-binding</keyword>
<dbReference type="InterPro" id="IPR011009">
    <property type="entry name" value="Kinase-like_dom_sf"/>
</dbReference>
<evidence type="ECO:0000313" key="20">
    <source>
        <dbReference type="Proteomes" id="UP000306102"/>
    </source>
</evidence>
<accession>A0A4S4D100</accession>
<evidence type="ECO:0000256" key="7">
    <source>
        <dbReference type="ARBA" id="ARBA00022692"/>
    </source>
</evidence>
<dbReference type="GO" id="GO:0004672">
    <property type="term" value="F:protein kinase activity"/>
    <property type="evidence" value="ECO:0007669"/>
    <property type="project" value="InterPro"/>
</dbReference>
<keyword evidence="13" id="KW-0788">Thiol protease</keyword>
<reference evidence="19 20" key="1">
    <citation type="journal article" date="2018" name="Proc. Natl. Acad. Sci. U.S.A.">
        <title>Draft genome sequence of Camellia sinensis var. sinensis provides insights into the evolution of the tea genome and tea quality.</title>
        <authorList>
            <person name="Wei C."/>
            <person name="Yang H."/>
            <person name="Wang S."/>
            <person name="Zhao J."/>
            <person name="Liu C."/>
            <person name="Gao L."/>
            <person name="Xia E."/>
            <person name="Lu Y."/>
            <person name="Tai Y."/>
            <person name="She G."/>
            <person name="Sun J."/>
            <person name="Cao H."/>
            <person name="Tong W."/>
            <person name="Gao Q."/>
            <person name="Li Y."/>
            <person name="Deng W."/>
            <person name="Jiang X."/>
            <person name="Wang W."/>
            <person name="Chen Q."/>
            <person name="Zhang S."/>
            <person name="Li H."/>
            <person name="Wu J."/>
            <person name="Wang P."/>
            <person name="Li P."/>
            <person name="Shi C."/>
            <person name="Zheng F."/>
            <person name="Jian J."/>
            <person name="Huang B."/>
            <person name="Shan D."/>
            <person name="Shi M."/>
            <person name="Fang C."/>
            <person name="Yue Y."/>
            <person name="Li F."/>
            <person name="Li D."/>
            <person name="Wei S."/>
            <person name="Han B."/>
            <person name="Jiang C."/>
            <person name="Yin Y."/>
            <person name="Xia T."/>
            <person name="Zhang Z."/>
            <person name="Bennetzen J.L."/>
            <person name="Zhao S."/>
            <person name="Wan X."/>
        </authorList>
    </citation>
    <scope>NUCLEOTIDE SEQUENCE [LARGE SCALE GENOMIC DNA]</scope>
    <source>
        <strain evidence="20">cv. Shuchazao</strain>
        <tissue evidence="19">Leaf</tissue>
    </source>
</reference>
<dbReference type="Pfam" id="PF00560">
    <property type="entry name" value="LRR_1"/>
    <property type="match status" value="1"/>
</dbReference>
<dbReference type="AlphaFoldDB" id="A0A4S4D100"/>
<name>A0A4S4D100_CAMSN</name>
<evidence type="ECO:0000256" key="10">
    <source>
        <dbReference type="ARBA" id="ARBA00022771"/>
    </source>
</evidence>
<comment type="catalytic activity">
    <reaction evidence="1">
        <text>Thiol-dependent hydrolysis of ester, thioester, amide, peptide and isopeptide bonds formed by the C-terminal Gly of ubiquitin (a 76-residue protein attached to proteins as an intracellular targeting signal).</text>
        <dbReference type="EC" id="3.4.19.12"/>
    </reaction>
</comment>
<evidence type="ECO:0000256" key="9">
    <source>
        <dbReference type="ARBA" id="ARBA00022737"/>
    </source>
</evidence>
<evidence type="ECO:0000256" key="6">
    <source>
        <dbReference type="ARBA" id="ARBA00022670"/>
    </source>
</evidence>
<dbReference type="CDD" id="cd14295">
    <property type="entry name" value="UBA1_atUBP14"/>
    <property type="match status" value="1"/>
</dbReference>
<dbReference type="Proteomes" id="UP000306102">
    <property type="component" value="Unassembled WGS sequence"/>
</dbReference>
<gene>
    <name evidence="19" type="ORF">TEA_006059</name>
</gene>
<dbReference type="STRING" id="542762.A0A4S4D100"/>
<organism evidence="19 20">
    <name type="scientific">Camellia sinensis var. sinensis</name>
    <name type="common">China tea</name>
    <dbReference type="NCBI Taxonomy" id="542762"/>
    <lineage>
        <taxon>Eukaryota</taxon>
        <taxon>Viridiplantae</taxon>
        <taxon>Streptophyta</taxon>
        <taxon>Embryophyta</taxon>
        <taxon>Tracheophyta</taxon>
        <taxon>Spermatophyta</taxon>
        <taxon>Magnoliopsida</taxon>
        <taxon>eudicotyledons</taxon>
        <taxon>Gunneridae</taxon>
        <taxon>Pentapetalae</taxon>
        <taxon>asterids</taxon>
        <taxon>Ericales</taxon>
        <taxon>Theaceae</taxon>
        <taxon>Camellia</taxon>
    </lineage>
</organism>
<dbReference type="PROSITE" id="PS50011">
    <property type="entry name" value="PROTEIN_KINASE_DOM"/>
    <property type="match status" value="1"/>
</dbReference>
<dbReference type="SUPFAM" id="SSF52058">
    <property type="entry name" value="L domain-like"/>
    <property type="match status" value="1"/>
</dbReference>
<dbReference type="InterPro" id="IPR032675">
    <property type="entry name" value="LRR_dom_sf"/>
</dbReference>
<evidence type="ECO:0000256" key="16">
    <source>
        <dbReference type="ARBA" id="ARBA00023136"/>
    </source>
</evidence>
<dbReference type="Pfam" id="PF22562">
    <property type="entry name" value="UBA_7"/>
    <property type="match status" value="1"/>
</dbReference>
<comment type="caution">
    <text evidence="19">The sequence shown here is derived from an EMBL/GenBank/DDBJ whole genome shotgun (WGS) entry which is preliminary data.</text>
</comment>
<dbReference type="Gene3D" id="3.80.10.10">
    <property type="entry name" value="Ribonuclease Inhibitor"/>
    <property type="match status" value="1"/>
</dbReference>
<dbReference type="GO" id="GO:0005524">
    <property type="term" value="F:ATP binding"/>
    <property type="evidence" value="ECO:0007669"/>
    <property type="project" value="InterPro"/>
</dbReference>
<dbReference type="GO" id="GO:0006508">
    <property type="term" value="P:proteolysis"/>
    <property type="evidence" value="ECO:0007669"/>
    <property type="project" value="UniProtKB-KW"/>
</dbReference>
<evidence type="ECO:0000256" key="1">
    <source>
        <dbReference type="ARBA" id="ARBA00000707"/>
    </source>
</evidence>
<dbReference type="EMBL" id="SDRB02013182">
    <property type="protein sequence ID" value="THF95758.1"/>
    <property type="molecule type" value="Genomic_DNA"/>
</dbReference>
<dbReference type="InterPro" id="IPR009060">
    <property type="entry name" value="UBA-like_sf"/>
</dbReference>
<keyword evidence="20" id="KW-1185">Reference proteome</keyword>
<dbReference type="Gene3D" id="3.30.200.20">
    <property type="entry name" value="Phosphorylase Kinase, domain 1"/>
    <property type="match status" value="1"/>
</dbReference>
<dbReference type="GO" id="GO:0008270">
    <property type="term" value="F:zinc ion binding"/>
    <property type="evidence" value="ECO:0007669"/>
    <property type="project" value="UniProtKB-KW"/>
</dbReference>
<dbReference type="PANTHER" id="PTHR27008:SF499">
    <property type="entry name" value="OS06G0581500 PROTEIN"/>
    <property type="match status" value="1"/>
</dbReference>
<dbReference type="PROSITE" id="PS50030">
    <property type="entry name" value="UBA"/>
    <property type="match status" value="1"/>
</dbReference>
<evidence type="ECO:0000256" key="5">
    <source>
        <dbReference type="ARBA" id="ARBA00022614"/>
    </source>
</evidence>
<sequence>MTLNPWCDYRLIAGANQISGTIPEGIKNLIGLTWLVISMNSITGEIPVGIGKLERLEDLRQFDNRISGEIPADLGNTTQLGQFDGLTVAVKVLNLTEKGAAKSFVEECNALRGIRHRNLIKILTTCLSIDSKGDDFKAIVFEFMPNGSLEAAAVDVAEPKKILADEGIVSQLASMGFNYLHCQKAAINTSNAGVEEAMNWLLFHMDDPATDWIFNPIAFGPSDMDVSSSSTTIVDSALSDVSSRYTVWITKQ</sequence>
<evidence type="ECO:0000256" key="2">
    <source>
        <dbReference type="ARBA" id="ARBA00004370"/>
    </source>
</evidence>
<dbReference type="PANTHER" id="PTHR27008">
    <property type="entry name" value="OS04G0122200 PROTEIN"/>
    <property type="match status" value="1"/>
</dbReference>
<keyword evidence="12" id="KW-0378">Hydrolase</keyword>
<evidence type="ECO:0000259" key="17">
    <source>
        <dbReference type="PROSITE" id="PS50011"/>
    </source>
</evidence>
<protein>
    <recommendedName>
        <fullName evidence="4">ubiquitinyl hydrolase 1</fullName>
        <ecNumber evidence="4">3.4.19.12</ecNumber>
    </recommendedName>
</protein>
<dbReference type="EC" id="3.4.19.12" evidence="4"/>
<keyword evidence="11" id="KW-0833">Ubl conjugation pathway</keyword>
<evidence type="ECO:0000259" key="18">
    <source>
        <dbReference type="PROSITE" id="PS50030"/>
    </source>
</evidence>
<keyword evidence="5" id="KW-0433">Leucine-rich repeat</keyword>
<dbReference type="Gene3D" id="1.10.8.10">
    <property type="entry name" value="DNA helicase RuvA subunit, C-terminal domain"/>
    <property type="match status" value="1"/>
</dbReference>
<dbReference type="GO" id="GO:0016020">
    <property type="term" value="C:membrane"/>
    <property type="evidence" value="ECO:0007669"/>
    <property type="project" value="UniProtKB-SubCell"/>
</dbReference>
<evidence type="ECO:0000256" key="15">
    <source>
        <dbReference type="ARBA" id="ARBA00022989"/>
    </source>
</evidence>
<keyword evidence="16" id="KW-0472">Membrane</keyword>
<evidence type="ECO:0000313" key="19">
    <source>
        <dbReference type="EMBL" id="THF95758.1"/>
    </source>
</evidence>
<evidence type="ECO:0000256" key="8">
    <source>
        <dbReference type="ARBA" id="ARBA00022723"/>
    </source>
</evidence>
<keyword evidence="14" id="KW-0862">Zinc</keyword>
<evidence type="ECO:0000256" key="11">
    <source>
        <dbReference type="ARBA" id="ARBA00022786"/>
    </source>
</evidence>
<evidence type="ECO:0000256" key="4">
    <source>
        <dbReference type="ARBA" id="ARBA00012759"/>
    </source>
</evidence>
<dbReference type="SUPFAM" id="SSF46934">
    <property type="entry name" value="UBA-like"/>
    <property type="match status" value="1"/>
</dbReference>
<comment type="similarity">
    <text evidence="3">Belongs to the peptidase C19 family.</text>
</comment>
<proteinExistence type="inferred from homology"/>
<dbReference type="InterPro" id="IPR000719">
    <property type="entry name" value="Prot_kinase_dom"/>
</dbReference>
<dbReference type="InterPro" id="IPR015940">
    <property type="entry name" value="UBA"/>
</dbReference>
<keyword evidence="10" id="KW-0863">Zinc-finger</keyword>
<keyword evidence="7" id="KW-0812">Transmembrane</keyword>
<dbReference type="GO" id="GO:0004843">
    <property type="term" value="F:cysteine-type deubiquitinase activity"/>
    <property type="evidence" value="ECO:0007669"/>
    <property type="project" value="UniProtKB-EC"/>
</dbReference>
<dbReference type="InterPro" id="IPR051809">
    <property type="entry name" value="Plant_receptor-like_S/T_kinase"/>
</dbReference>
<evidence type="ECO:0000256" key="12">
    <source>
        <dbReference type="ARBA" id="ARBA00022801"/>
    </source>
</evidence>